<feature type="compositionally biased region" description="Polar residues" evidence="1">
    <location>
        <begin position="17"/>
        <end position="31"/>
    </location>
</feature>
<feature type="non-terminal residue" evidence="2">
    <location>
        <position position="1"/>
    </location>
</feature>
<dbReference type="Proteomes" id="UP001211711">
    <property type="component" value="Unassembled WGS sequence"/>
</dbReference>
<organism evidence="2 3">
    <name type="scientific">Sphaerospermopsis kisseleviana CS-549</name>
    <dbReference type="NCBI Taxonomy" id="3021783"/>
    <lineage>
        <taxon>Bacteria</taxon>
        <taxon>Bacillati</taxon>
        <taxon>Cyanobacteriota</taxon>
        <taxon>Cyanophyceae</taxon>
        <taxon>Nostocales</taxon>
        <taxon>Aphanizomenonaceae</taxon>
        <taxon>Sphaerospermopsis</taxon>
        <taxon>Sphaerospermopsis kisseleviana</taxon>
    </lineage>
</organism>
<proteinExistence type="predicted"/>
<keyword evidence="3" id="KW-1185">Reference proteome</keyword>
<comment type="caution">
    <text evidence="2">The sequence shown here is derived from an EMBL/GenBank/DDBJ whole genome shotgun (WGS) entry which is preliminary data.</text>
</comment>
<evidence type="ECO:0000313" key="2">
    <source>
        <dbReference type="EMBL" id="MDB9443187.1"/>
    </source>
</evidence>
<feature type="region of interest" description="Disordered" evidence="1">
    <location>
        <begin position="1"/>
        <end position="31"/>
    </location>
</feature>
<sequence>SPVTSPQRCTELVEVSPVTNHQSPVTSHQSPITSHQSLYSLCMPKVQLSADFDKLTSQTHTEFFY</sequence>
<gene>
    <name evidence="2" type="ORF">PN497_17730</name>
</gene>
<accession>A0ABT4ZUX0</accession>
<protein>
    <submittedName>
        <fullName evidence="2">Uncharacterized protein</fullName>
    </submittedName>
</protein>
<name>A0ABT4ZUX0_9CYAN</name>
<evidence type="ECO:0000313" key="3">
    <source>
        <dbReference type="Proteomes" id="UP001211711"/>
    </source>
</evidence>
<dbReference type="EMBL" id="JAQMTI010000226">
    <property type="protein sequence ID" value="MDB9443187.1"/>
    <property type="molecule type" value="Genomic_DNA"/>
</dbReference>
<evidence type="ECO:0000256" key="1">
    <source>
        <dbReference type="SAM" id="MobiDB-lite"/>
    </source>
</evidence>
<reference evidence="2 3" key="1">
    <citation type="submission" date="2023-01" db="EMBL/GenBank/DDBJ databases">
        <title>Genomes from the Australian National Cyanobacteria Reference Collection.</title>
        <authorList>
            <person name="Willis A."/>
            <person name="Lee E.M.F."/>
        </authorList>
    </citation>
    <scope>NUCLEOTIDE SEQUENCE [LARGE SCALE GENOMIC DNA]</scope>
    <source>
        <strain evidence="2 3">CS-549</strain>
    </source>
</reference>